<feature type="compositionally biased region" description="Polar residues" evidence="1">
    <location>
        <begin position="1"/>
        <end position="12"/>
    </location>
</feature>
<dbReference type="EMBL" id="CAJNOR010001101">
    <property type="protein sequence ID" value="CAF1075086.1"/>
    <property type="molecule type" value="Genomic_DNA"/>
</dbReference>
<proteinExistence type="predicted"/>
<organism evidence="2 5">
    <name type="scientific">Adineta ricciae</name>
    <name type="common">Rotifer</name>
    <dbReference type="NCBI Taxonomy" id="249248"/>
    <lineage>
        <taxon>Eukaryota</taxon>
        <taxon>Metazoa</taxon>
        <taxon>Spiralia</taxon>
        <taxon>Gnathifera</taxon>
        <taxon>Rotifera</taxon>
        <taxon>Eurotatoria</taxon>
        <taxon>Bdelloidea</taxon>
        <taxon>Adinetida</taxon>
        <taxon>Adinetidae</taxon>
        <taxon>Adineta</taxon>
    </lineage>
</organism>
<dbReference type="EMBL" id="CAJNOJ010000054">
    <property type="protein sequence ID" value="CAF0974642.1"/>
    <property type="molecule type" value="Genomic_DNA"/>
</dbReference>
<feature type="compositionally biased region" description="Gly residues" evidence="1">
    <location>
        <begin position="35"/>
        <end position="46"/>
    </location>
</feature>
<dbReference type="AlphaFoldDB" id="A0A814ENF3"/>
<evidence type="ECO:0000256" key="1">
    <source>
        <dbReference type="SAM" id="MobiDB-lite"/>
    </source>
</evidence>
<dbReference type="Proteomes" id="UP000663852">
    <property type="component" value="Unassembled WGS sequence"/>
</dbReference>
<protein>
    <submittedName>
        <fullName evidence="2">Uncharacterized protein</fullName>
    </submittedName>
</protein>
<feature type="compositionally biased region" description="Low complexity" evidence="1">
    <location>
        <begin position="47"/>
        <end position="73"/>
    </location>
</feature>
<evidence type="ECO:0000313" key="2">
    <source>
        <dbReference type="EMBL" id="CAF0974642.1"/>
    </source>
</evidence>
<accession>A0A814ENF3</accession>
<feature type="region of interest" description="Disordered" evidence="1">
    <location>
        <begin position="1"/>
        <end position="73"/>
    </location>
</feature>
<name>A0A814ENF3_ADIRI</name>
<sequence length="73" mass="6951">MSTEKSPSGEQSTETERQGTAGTVGELATQNQTGGTAGQTGSGTGTAGQTLPTATAQSSMTATSSTGGAAQPT</sequence>
<evidence type="ECO:0000313" key="5">
    <source>
        <dbReference type="Proteomes" id="UP000663852"/>
    </source>
</evidence>
<evidence type="ECO:0000313" key="3">
    <source>
        <dbReference type="EMBL" id="CAF1075086.1"/>
    </source>
</evidence>
<dbReference type="Proteomes" id="UP000663828">
    <property type="component" value="Unassembled WGS sequence"/>
</dbReference>
<reference evidence="2" key="1">
    <citation type="submission" date="2021-02" db="EMBL/GenBank/DDBJ databases">
        <authorList>
            <person name="Nowell W R."/>
        </authorList>
    </citation>
    <scope>NUCLEOTIDE SEQUENCE</scope>
</reference>
<keyword evidence="4" id="KW-1185">Reference proteome</keyword>
<gene>
    <name evidence="2" type="ORF">EDS130_LOCUS13548</name>
    <name evidence="3" type="ORF">XAT740_LOCUS17022</name>
</gene>
<comment type="caution">
    <text evidence="2">The sequence shown here is derived from an EMBL/GenBank/DDBJ whole genome shotgun (WGS) entry which is preliminary data.</text>
</comment>
<evidence type="ECO:0000313" key="4">
    <source>
        <dbReference type="Proteomes" id="UP000663828"/>
    </source>
</evidence>